<keyword evidence="2" id="KW-0813">Transport</keyword>
<keyword evidence="7" id="KW-0732">Signal</keyword>
<feature type="signal peptide" evidence="7">
    <location>
        <begin position="1"/>
        <end position="29"/>
    </location>
</feature>
<keyword evidence="3" id="KW-1134">Transmembrane beta strand</keyword>
<dbReference type="Gene3D" id="2.40.170.20">
    <property type="entry name" value="TonB-dependent receptor, beta-barrel domain"/>
    <property type="match status" value="1"/>
</dbReference>
<accession>A0ABP8LUM9</accession>
<keyword evidence="10" id="KW-1185">Reference proteome</keyword>
<evidence type="ECO:0000256" key="3">
    <source>
        <dbReference type="ARBA" id="ARBA00022452"/>
    </source>
</evidence>
<reference evidence="10" key="1">
    <citation type="journal article" date="2019" name="Int. J. Syst. Evol. Microbiol.">
        <title>The Global Catalogue of Microorganisms (GCM) 10K type strain sequencing project: providing services to taxonomists for standard genome sequencing and annotation.</title>
        <authorList>
            <consortium name="The Broad Institute Genomics Platform"/>
            <consortium name="The Broad Institute Genome Sequencing Center for Infectious Disease"/>
            <person name="Wu L."/>
            <person name="Ma J."/>
        </authorList>
    </citation>
    <scope>NUCLEOTIDE SEQUENCE [LARGE SCALE GENOMIC DNA]</scope>
    <source>
        <strain evidence="10">JCM 31920</strain>
    </source>
</reference>
<sequence>MNSKILLTRVKLLSLLIFGLCFVNPDLYAQVTTSSLTGSVRDDKEALIGATVLAVHEPSGTQYGTTVTNDGSFSLNNMRVGGPYKVTVSFVGYSPKVYTDIVLKLGEAYVLHAVMESGQTALSEIVVTAAAGVDADKTGATTNIGKNQIQALPTISRSITDFTRLTPQSNGNSFGGRDGRYNNVQIDGANFNNGFGLNDDPLPGGGGLSIDAIEEIQVNIAPFDVRQGGFTGAGINAVTRSGTNQFVGSAYHFFRSEGLIGRKINGETISNLQESSTKTYGFRLGGPLIKNKLFFFVNAEQINAAGPEAGSVNLWKASEDGISDPAANITRVMRSDIEAVRNHLIKQWGYDPGSYEGYANGKSSTKSILARIDWNISKNHKLAVRFNNTENERPYLVNAASGARPRSPEGTFSRVSENSMAFSKTMYNNASKVRSFAAELNSSFGNRISNQFLATYSKIESGRTSPSEEFPFIDIGDGIGSVEKGSYFNYISAGYELFTYNNKVLNDNYSFFNNTSISLGKHNLLIGASFELQKFANNYMRNGTSYYRYATVADFLTTGTPEEVAPIQFALTYPYEGQEPWAKVNYALPALYVQDNFNVTDKLSLTLGLRAEVPMFVNDLVANQNVDALELLGTNGAVKQYRTGEWPQTRVMLSPRVGFRYDVLGDRSLLLRGGGGIFAGRVPFVWLTNMPTNTGMIQNQIEPGGYGEVAGWINDIRFNPDKLHWFKNAPAGAQNVFIKNSAGGIPGTLAMVDNNFKMPQILRVSIGVDKKLGSSPFTLVADALYTKDLQAVYQFGPNRKSSAAKMYDGREYYANTDAYTYNSKIGGNSGMVLANTTLGNSFNLSAGVNMAPRNGIFGSLFYSYTKALTTTDNSGSNASSAWGATPQRNNPNDLFLASGLEALPHRIVGSFSIRKEYLKHLATTLSLFYNGTVQGRIGNIAQGRYSFVYAGDVNGDQIGNDLMYIPQDASEINFVANGNFSVQDQITAFNQLMKNSDYLDKNRGKIADRNGALMPWYHRFDFRLLQDLMTNIGKSKNSLQLSFDIMNFGNFLNSKWGVMKQLVNNASTPLSVVTRGENPTFKMNTANIDGQTVLPTQMYQDYRSFGTTWTMQIGIRYNFN</sequence>
<feature type="domain" description="TonB-dependent transporter Oar-like beta-barrel" evidence="8">
    <location>
        <begin position="238"/>
        <end position="1051"/>
    </location>
</feature>
<dbReference type="Proteomes" id="UP001501508">
    <property type="component" value="Unassembled WGS sequence"/>
</dbReference>
<dbReference type="Pfam" id="PF25183">
    <property type="entry name" value="OMP_b-brl_4"/>
    <property type="match status" value="1"/>
</dbReference>
<dbReference type="InterPro" id="IPR057601">
    <property type="entry name" value="Oar-like_b-barrel"/>
</dbReference>
<dbReference type="InterPro" id="IPR039426">
    <property type="entry name" value="TonB-dep_rcpt-like"/>
</dbReference>
<evidence type="ECO:0000256" key="2">
    <source>
        <dbReference type="ARBA" id="ARBA00022448"/>
    </source>
</evidence>
<feature type="chain" id="PRO_5045479446" evidence="7">
    <location>
        <begin position="30"/>
        <end position="1120"/>
    </location>
</feature>
<dbReference type="SUPFAM" id="SSF49464">
    <property type="entry name" value="Carboxypeptidase regulatory domain-like"/>
    <property type="match status" value="1"/>
</dbReference>
<comment type="subcellular location">
    <subcellularLocation>
        <location evidence="1">Cell outer membrane</location>
        <topology evidence="1">Multi-pass membrane protein</topology>
    </subcellularLocation>
</comment>
<gene>
    <name evidence="9" type="ORF">GCM10023091_13270</name>
</gene>
<dbReference type="Gene3D" id="2.60.40.1120">
    <property type="entry name" value="Carboxypeptidase-like, regulatory domain"/>
    <property type="match status" value="1"/>
</dbReference>
<keyword evidence="4" id="KW-0812">Transmembrane</keyword>
<dbReference type="RefSeq" id="WP_345027507.1">
    <property type="nucleotide sequence ID" value="NZ_BAABEY010000014.1"/>
</dbReference>
<dbReference type="InterPro" id="IPR036942">
    <property type="entry name" value="Beta-barrel_TonB_sf"/>
</dbReference>
<dbReference type="PANTHER" id="PTHR30069:SF46">
    <property type="entry name" value="OAR PROTEIN"/>
    <property type="match status" value="1"/>
</dbReference>
<keyword evidence="5" id="KW-0472">Membrane</keyword>
<evidence type="ECO:0000256" key="1">
    <source>
        <dbReference type="ARBA" id="ARBA00004571"/>
    </source>
</evidence>
<comment type="caution">
    <text evidence="9">The sequence shown here is derived from an EMBL/GenBank/DDBJ whole genome shotgun (WGS) entry which is preliminary data.</text>
</comment>
<name>A0ABP8LUM9_9BACT</name>
<protein>
    <submittedName>
        <fullName evidence="9">Carboxypeptidase regulatory-like domain-containing protein</fullName>
    </submittedName>
</protein>
<evidence type="ECO:0000259" key="8">
    <source>
        <dbReference type="Pfam" id="PF25183"/>
    </source>
</evidence>
<keyword evidence="6" id="KW-0998">Cell outer membrane</keyword>
<dbReference type="PANTHER" id="PTHR30069">
    <property type="entry name" value="TONB-DEPENDENT OUTER MEMBRANE RECEPTOR"/>
    <property type="match status" value="1"/>
</dbReference>
<organism evidence="9 10">
    <name type="scientific">Ravibacter arvi</name>
    <dbReference type="NCBI Taxonomy" id="2051041"/>
    <lineage>
        <taxon>Bacteria</taxon>
        <taxon>Pseudomonadati</taxon>
        <taxon>Bacteroidota</taxon>
        <taxon>Cytophagia</taxon>
        <taxon>Cytophagales</taxon>
        <taxon>Spirosomataceae</taxon>
        <taxon>Ravibacter</taxon>
    </lineage>
</organism>
<evidence type="ECO:0000256" key="6">
    <source>
        <dbReference type="ARBA" id="ARBA00023237"/>
    </source>
</evidence>
<evidence type="ECO:0000313" key="10">
    <source>
        <dbReference type="Proteomes" id="UP001501508"/>
    </source>
</evidence>
<evidence type="ECO:0000313" key="9">
    <source>
        <dbReference type="EMBL" id="GAA4435973.1"/>
    </source>
</evidence>
<evidence type="ECO:0000256" key="7">
    <source>
        <dbReference type="SAM" id="SignalP"/>
    </source>
</evidence>
<evidence type="ECO:0000256" key="4">
    <source>
        <dbReference type="ARBA" id="ARBA00022692"/>
    </source>
</evidence>
<dbReference type="EMBL" id="BAABEY010000014">
    <property type="protein sequence ID" value="GAA4435973.1"/>
    <property type="molecule type" value="Genomic_DNA"/>
</dbReference>
<evidence type="ECO:0000256" key="5">
    <source>
        <dbReference type="ARBA" id="ARBA00023136"/>
    </source>
</evidence>
<dbReference type="SUPFAM" id="SSF56935">
    <property type="entry name" value="Porins"/>
    <property type="match status" value="1"/>
</dbReference>
<proteinExistence type="predicted"/>
<dbReference type="Pfam" id="PF13620">
    <property type="entry name" value="CarboxypepD_reg"/>
    <property type="match status" value="1"/>
</dbReference>
<dbReference type="InterPro" id="IPR008969">
    <property type="entry name" value="CarboxyPept-like_regulatory"/>
</dbReference>